<dbReference type="Proteomes" id="UP000254040">
    <property type="component" value="Unassembled WGS sequence"/>
</dbReference>
<keyword evidence="4" id="KW-1185">Reference proteome</keyword>
<dbReference type="OrthoDB" id="5647528at2"/>
<dbReference type="RefSeq" id="WP_028384191.1">
    <property type="nucleotide sequence ID" value="NZ_CAAAJG010000035.1"/>
</dbReference>
<evidence type="ECO:0000313" key="3">
    <source>
        <dbReference type="EMBL" id="STX63674.1"/>
    </source>
</evidence>
<sequence length="195" mass="22568">MSATNEQVYKLLNRPVLEGFREGEVFNHQKLLSSYLCEWAKHNGFKGDARLKSIMSIKTFFSVIESGALFKDSVFQGNTHGDFSHFIQWVLITNWNNENPHKPQLKTPPPTLYQWIGKKKSPLYWENTFESPSISSLYKPAQRDFRHVEVLHQYLLSRECKFPVLHQLTSGRAAKGERALINGQINEFTLVPFNP</sequence>
<name>A0A378JYP2_9GAMM</name>
<dbReference type="EMBL" id="UGOG01000001">
    <property type="protein sequence ID" value="STX63674.1"/>
    <property type="molecule type" value="Genomic_DNA"/>
</dbReference>
<dbReference type="AlphaFoldDB" id="A0A378JYP2"/>
<evidence type="ECO:0000313" key="5">
    <source>
        <dbReference type="Proteomes" id="UP000254040"/>
    </source>
</evidence>
<gene>
    <name evidence="2" type="ORF">Lmor_0326</name>
    <name evidence="3" type="ORF">NCTC12239_02622</name>
</gene>
<evidence type="ECO:0000313" key="4">
    <source>
        <dbReference type="Proteomes" id="UP000054985"/>
    </source>
</evidence>
<feature type="domain" description="DUF5636" evidence="1">
    <location>
        <begin position="28"/>
        <end position="167"/>
    </location>
</feature>
<accession>A0A378JYP2</accession>
<reference evidence="3 5" key="2">
    <citation type="submission" date="2018-06" db="EMBL/GenBank/DDBJ databases">
        <authorList>
            <consortium name="Pathogen Informatics"/>
            <person name="Doyle S."/>
        </authorList>
    </citation>
    <scope>NUCLEOTIDE SEQUENCE [LARGE SCALE GENOMIC DNA]</scope>
    <source>
        <strain evidence="3 5">NCTC12239</strain>
    </source>
</reference>
<dbReference type="Proteomes" id="UP000054985">
    <property type="component" value="Unassembled WGS sequence"/>
</dbReference>
<proteinExistence type="predicted"/>
<evidence type="ECO:0000313" key="2">
    <source>
        <dbReference type="EMBL" id="KTD38321.1"/>
    </source>
</evidence>
<organism evidence="3 5">
    <name type="scientific">Legionella moravica</name>
    <dbReference type="NCBI Taxonomy" id="39962"/>
    <lineage>
        <taxon>Bacteria</taxon>
        <taxon>Pseudomonadati</taxon>
        <taxon>Pseudomonadota</taxon>
        <taxon>Gammaproteobacteria</taxon>
        <taxon>Legionellales</taxon>
        <taxon>Legionellaceae</taxon>
        <taxon>Legionella</taxon>
    </lineage>
</organism>
<dbReference type="Pfam" id="PF18686">
    <property type="entry name" value="DUF5636"/>
    <property type="match status" value="1"/>
</dbReference>
<protein>
    <recommendedName>
        <fullName evidence="1">DUF5636 domain-containing protein</fullName>
    </recommendedName>
</protein>
<evidence type="ECO:0000259" key="1">
    <source>
        <dbReference type="Pfam" id="PF18686"/>
    </source>
</evidence>
<dbReference type="EMBL" id="LNYN01000011">
    <property type="protein sequence ID" value="KTD38321.1"/>
    <property type="molecule type" value="Genomic_DNA"/>
</dbReference>
<reference evidence="2 4" key="1">
    <citation type="submission" date="2015-11" db="EMBL/GenBank/DDBJ databases">
        <title>Genomic analysis of 38 Legionella species identifies large and diverse effector repertoires.</title>
        <authorList>
            <person name="Burstein D."/>
            <person name="Amaro F."/>
            <person name="Zusman T."/>
            <person name="Lifshitz Z."/>
            <person name="Cohen O."/>
            <person name="Gilbert J.A."/>
            <person name="Pupko T."/>
            <person name="Shuman H.A."/>
            <person name="Segal G."/>
        </authorList>
    </citation>
    <scope>NUCLEOTIDE SEQUENCE [LARGE SCALE GENOMIC DNA]</scope>
    <source>
        <strain evidence="2 4">ATCC 43877</strain>
    </source>
</reference>
<dbReference type="InterPro" id="IPR040708">
    <property type="entry name" value="DUF5636"/>
</dbReference>